<sequence length="203" mass="22732">MSPVIALLLPKSKGKPEVSTWFRLQAPDNDSNMCGSTDRLFDGLNGLAVCAKCGYKTDPFYINPAFRVKRRVYDVSYTYDGYQIVSRKFKEACLRAKLTGVGFQELPADSEFFHLKPTAVVSFDGERSHTSFLRRCPACSHFRDIVGLNPACLKSAPTTDLSRTDLLFGSGNEMHPLIILSETAKDVIQRERLIGIRFDSVRV</sequence>
<dbReference type="Proteomes" id="UP000326202">
    <property type="component" value="Chromosome"/>
</dbReference>
<evidence type="ECO:0000313" key="1">
    <source>
        <dbReference type="EMBL" id="QEX16337.1"/>
    </source>
</evidence>
<reference evidence="1 2" key="1">
    <citation type="submission" date="2019-08" db="EMBL/GenBank/DDBJ databases">
        <title>Hyperibacter terrae gen. nov., sp. nov. and Hyperibacter viscosus sp. nov., two new members in the family Rhodospirillaceae isolated from the rhizosphere of Hypericum perforatum.</title>
        <authorList>
            <person name="Noviana Z."/>
        </authorList>
    </citation>
    <scope>NUCLEOTIDE SEQUENCE [LARGE SCALE GENOMIC DNA]</scope>
    <source>
        <strain evidence="1 2">R5913</strain>
    </source>
</reference>
<name>A0A5J6MGW9_9PROT</name>
<dbReference type="RefSeq" id="WP_151176707.1">
    <property type="nucleotide sequence ID" value="NZ_CP042906.1"/>
</dbReference>
<dbReference type="EMBL" id="CP042906">
    <property type="protein sequence ID" value="QEX16337.1"/>
    <property type="molecule type" value="Genomic_DNA"/>
</dbReference>
<accession>A0A5J6MGW9</accession>
<dbReference type="AlphaFoldDB" id="A0A5J6MGW9"/>
<proteinExistence type="predicted"/>
<gene>
    <name evidence="1" type="ORF">FRZ44_16300</name>
</gene>
<protein>
    <submittedName>
        <fullName evidence="1">Uncharacterized protein</fullName>
    </submittedName>
</protein>
<keyword evidence="2" id="KW-1185">Reference proteome</keyword>
<evidence type="ECO:0000313" key="2">
    <source>
        <dbReference type="Proteomes" id="UP000326202"/>
    </source>
</evidence>
<dbReference type="KEGG" id="htq:FRZ44_16300"/>
<dbReference type="OrthoDB" id="8912436at2"/>
<organism evidence="1 2">
    <name type="scientific">Hypericibacter terrae</name>
    <dbReference type="NCBI Taxonomy" id="2602015"/>
    <lineage>
        <taxon>Bacteria</taxon>
        <taxon>Pseudomonadati</taxon>
        <taxon>Pseudomonadota</taxon>
        <taxon>Alphaproteobacteria</taxon>
        <taxon>Rhodospirillales</taxon>
        <taxon>Dongiaceae</taxon>
        <taxon>Hypericibacter</taxon>
    </lineage>
</organism>